<protein>
    <submittedName>
        <fullName evidence="1">Uncharacterized protein</fullName>
    </submittedName>
</protein>
<dbReference type="EMBL" id="CM023476">
    <property type="protein sequence ID" value="KAH7940749.1"/>
    <property type="molecule type" value="Genomic_DNA"/>
</dbReference>
<keyword evidence="2" id="KW-1185">Reference proteome</keyword>
<evidence type="ECO:0000313" key="2">
    <source>
        <dbReference type="Proteomes" id="UP000821865"/>
    </source>
</evidence>
<reference evidence="1" key="1">
    <citation type="submission" date="2020-05" db="EMBL/GenBank/DDBJ databases">
        <title>Large-scale comparative analyses of tick genomes elucidate their genetic diversity and vector capacities.</title>
        <authorList>
            <person name="Jia N."/>
            <person name="Wang J."/>
            <person name="Shi W."/>
            <person name="Du L."/>
            <person name="Sun Y."/>
            <person name="Zhan W."/>
            <person name="Jiang J."/>
            <person name="Wang Q."/>
            <person name="Zhang B."/>
            <person name="Ji P."/>
            <person name="Sakyi L.B."/>
            <person name="Cui X."/>
            <person name="Yuan T."/>
            <person name="Jiang B."/>
            <person name="Yang W."/>
            <person name="Lam T.T.-Y."/>
            <person name="Chang Q."/>
            <person name="Ding S."/>
            <person name="Wang X."/>
            <person name="Zhu J."/>
            <person name="Ruan X."/>
            <person name="Zhao L."/>
            <person name="Wei J."/>
            <person name="Que T."/>
            <person name="Du C."/>
            <person name="Cheng J."/>
            <person name="Dai P."/>
            <person name="Han X."/>
            <person name="Huang E."/>
            <person name="Gao Y."/>
            <person name="Liu J."/>
            <person name="Shao H."/>
            <person name="Ye R."/>
            <person name="Li L."/>
            <person name="Wei W."/>
            <person name="Wang X."/>
            <person name="Wang C."/>
            <person name="Yang T."/>
            <person name="Huo Q."/>
            <person name="Li W."/>
            <person name="Guo W."/>
            <person name="Chen H."/>
            <person name="Zhou L."/>
            <person name="Ni X."/>
            <person name="Tian J."/>
            <person name="Zhou Y."/>
            <person name="Sheng Y."/>
            <person name="Liu T."/>
            <person name="Pan Y."/>
            <person name="Xia L."/>
            <person name="Li J."/>
            <person name="Zhao F."/>
            <person name="Cao W."/>
        </authorList>
    </citation>
    <scope>NUCLEOTIDE SEQUENCE</scope>
    <source>
        <strain evidence="1">Dsil-2018</strain>
    </source>
</reference>
<organism evidence="1 2">
    <name type="scientific">Dermacentor silvarum</name>
    <name type="common">Tick</name>
    <dbReference type="NCBI Taxonomy" id="543639"/>
    <lineage>
        <taxon>Eukaryota</taxon>
        <taxon>Metazoa</taxon>
        <taxon>Ecdysozoa</taxon>
        <taxon>Arthropoda</taxon>
        <taxon>Chelicerata</taxon>
        <taxon>Arachnida</taxon>
        <taxon>Acari</taxon>
        <taxon>Parasitiformes</taxon>
        <taxon>Ixodida</taxon>
        <taxon>Ixodoidea</taxon>
        <taxon>Ixodidae</taxon>
        <taxon>Rhipicephalinae</taxon>
        <taxon>Dermacentor</taxon>
    </lineage>
</organism>
<accession>A0ACB8CDD6</accession>
<evidence type="ECO:0000313" key="1">
    <source>
        <dbReference type="EMBL" id="KAH7940749.1"/>
    </source>
</evidence>
<name>A0ACB8CDD6_DERSI</name>
<comment type="caution">
    <text evidence="1">The sequence shown here is derived from an EMBL/GenBank/DDBJ whole genome shotgun (WGS) entry which is preliminary data.</text>
</comment>
<gene>
    <name evidence="1" type="ORF">HPB49_005132</name>
</gene>
<sequence>MAVVLSEIEEDFDLFPRKRSCWRKYCMRRKELGVQNLLYEELLKTDLDEYRRLLRVSREQFLQLLSRVAPRIRREDTVMCRFISAETRLQVTLRYLASVINASPERVTAIVNRACVLHNFLGNDVISAPDLNVEPNPAVSLLSGQAASRFRIAAVGAAMRDKLCSFFNDMGAVPWQFSHLDVSIYRKPRK</sequence>
<dbReference type="Proteomes" id="UP000821865">
    <property type="component" value="Chromosome 7"/>
</dbReference>
<proteinExistence type="predicted"/>